<protein>
    <recommendedName>
        <fullName evidence="3">TonB-dependent receptor</fullName>
    </recommendedName>
</protein>
<evidence type="ECO:0000313" key="1">
    <source>
        <dbReference type="EMBL" id="KAF1017323.1"/>
    </source>
</evidence>
<comment type="caution">
    <text evidence="1">The sequence shown here is derived from an EMBL/GenBank/DDBJ whole genome shotgun (WGS) entry which is preliminary data.</text>
</comment>
<organism evidence="1 2">
    <name type="scientific">Stenotrophomonas maltophilia</name>
    <name type="common">Pseudomonas maltophilia</name>
    <name type="synonym">Xanthomonas maltophilia</name>
    <dbReference type="NCBI Taxonomy" id="40324"/>
    <lineage>
        <taxon>Bacteria</taxon>
        <taxon>Pseudomonadati</taxon>
        <taxon>Pseudomonadota</taxon>
        <taxon>Gammaproteobacteria</taxon>
        <taxon>Lysobacterales</taxon>
        <taxon>Lysobacteraceae</taxon>
        <taxon>Stenotrophomonas</taxon>
        <taxon>Stenotrophomonas maltophilia group</taxon>
    </lineage>
</organism>
<proteinExistence type="predicted"/>
<evidence type="ECO:0008006" key="3">
    <source>
        <dbReference type="Google" id="ProtNLM"/>
    </source>
</evidence>
<accession>A0A7V8JN65</accession>
<evidence type="ECO:0000313" key="2">
    <source>
        <dbReference type="Proteomes" id="UP000487117"/>
    </source>
</evidence>
<reference evidence="2" key="1">
    <citation type="journal article" date="2020" name="MBio">
        <title>Horizontal gene transfer to a defensive symbiont with a reduced genome amongst a multipartite beetle microbiome.</title>
        <authorList>
            <person name="Waterworth S.C."/>
            <person name="Florez L.V."/>
            <person name="Rees E.R."/>
            <person name="Hertweck C."/>
            <person name="Kaltenpoth M."/>
            <person name="Kwan J.C."/>
        </authorList>
    </citation>
    <scope>NUCLEOTIDE SEQUENCE [LARGE SCALE GENOMIC DNA]</scope>
</reference>
<dbReference type="EMBL" id="WNDS01000001">
    <property type="protein sequence ID" value="KAF1017323.1"/>
    <property type="molecule type" value="Genomic_DNA"/>
</dbReference>
<dbReference type="AlphaFoldDB" id="A0A7V8JN65"/>
<gene>
    <name evidence="1" type="ORF">GAK31_00587</name>
</gene>
<dbReference type="Proteomes" id="UP000487117">
    <property type="component" value="Unassembled WGS sequence"/>
</dbReference>
<name>A0A7V8JN65_STEMA</name>
<sequence>MINATKSEQRIHLGNDTLSRLFSNTYSGRQLYLGVTYKF</sequence>